<comment type="caution">
    <text evidence="1">The sequence shown here is derived from an EMBL/GenBank/DDBJ whole genome shotgun (WGS) entry which is preliminary data.</text>
</comment>
<gene>
    <name evidence="1" type="ORF">PACLA_8A038184</name>
</gene>
<dbReference type="AlphaFoldDB" id="A0A7D9ICT5"/>
<accession>A0A7D9ICT5</accession>
<dbReference type="EMBL" id="CACRXK020005753">
    <property type="protein sequence ID" value="CAB4007291.1"/>
    <property type="molecule type" value="Genomic_DNA"/>
</dbReference>
<name>A0A7D9ICT5_PARCT</name>
<organism evidence="1 2">
    <name type="scientific">Paramuricea clavata</name>
    <name type="common">Red gorgonian</name>
    <name type="synonym">Violescent sea-whip</name>
    <dbReference type="NCBI Taxonomy" id="317549"/>
    <lineage>
        <taxon>Eukaryota</taxon>
        <taxon>Metazoa</taxon>
        <taxon>Cnidaria</taxon>
        <taxon>Anthozoa</taxon>
        <taxon>Octocorallia</taxon>
        <taxon>Malacalcyonacea</taxon>
        <taxon>Plexauridae</taxon>
        <taxon>Paramuricea</taxon>
    </lineage>
</organism>
<reference evidence="1" key="1">
    <citation type="submission" date="2020-04" db="EMBL/GenBank/DDBJ databases">
        <authorList>
            <person name="Alioto T."/>
            <person name="Alioto T."/>
            <person name="Gomez Garrido J."/>
        </authorList>
    </citation>
    <scope>NUCLEOTIDE SEQUENCE</scope>
    <source>
        <strain evidence="1">A484AB</strain>
    </source>
</reference>
<keyword evidence="2" id="KW-1185">Reference proteome</keyword>
<sequence length="125" mass="13998">MDTVRSMLETRFSTASTLPGTRSFHQFLPLSETVMATKRVSEDESYALEYNLVLGKKNTIKIQSDPKVFDFVVCSYEILYMFCTNCDVGCIIGAPVTGTGRQYTLDDKDIDTIEQAFAKELKGSN</sequence>
<protein>
    <submittedName>
        <fullName evidence="1">Uncharacterized protein</fullName>
    </submittedName>
</protein>
<dbReference type="OrthoDB" id="6625945at2759"/>
<evidence type="ECO:0000313" key="1">
    <source>
        <dbReference type="EMBL" id="CAB4007291.1"/>
    </source>
</evidence>
<dbReference type="Proteomes" id="UP001152795">
    <property type="component" value="Unassembled WGS sequence"/>
</dbReference>
<proteinExistence type="predicted"/>
<evidence type="ECO:0000313" key="2">
    <source>
        <dbReference type="Proteomes" id="UP001152795"/>
    </source>
</evidence>